<dbReference type="InterPro" id="IPR017039">
    <property type="entry name" value="Virul_fac_BrkB"/>
</dbReference>
<organism evidence="8 9">
    <name type="scientific">Streptomyces avermitilis (strain ATCC 31267 / DSM 46492 / JCM 5070 / NBRC 14893 / NCIMB 12804 / NRRL 8165 / MA-4680)</name>
    <dbReference type="NCBI Taxonomy" id="227882"/>
    <lineage>
        <taxon>Bacteria</taxon>
        <taxon>Bacillati</taxon>
        <taxon>Actinomycetota</taxon>
        <taxon>Actinomycetes</taxon>
        <taxon>Kitasatosporales</taxon>
        <taxon>Streptomycetaceae</taxon>
        <taxon>Streptomyces</taxon>
    </lineage>
</organism>
<accession>Q82NS5</accession>
<reference evidence="8 9" key="3">
    <citation type="journal article" date="2014" name="J. Ind. Microbiol. Biotechnol.">
        <title>Genome mining of the Streptomyces avermitilis genome and development of genome-minimized hosts for heterologous expression of biosynthetic gene clusters.</title>
        <authorList>
            <person name="Ikeda H."/>
            <person name="Shin-ya K."/>
            <person name="Omura S."/>
        </authorList>
    </citation>
    <scope>NUCLEOTIDE SEQUENCE [LARGE SCALE GENOMIC DNA]</scope>
    <source>
        <strain evidence="9">ATCC 31267 / DSM 46492 / JCM 5070 / NBRC 14893 / NCIMB 12804 / NRRL 8165 / MA-4680</strain>
    </source>
</reference>
<comment type="subcellular location">
    <subcellularLocation>
        <location evidence="1">Cell membrane</location>
        <topology evidence="1">Multi-pass membrane protein</topology>
    </subcellularLocation>
</comment>
<dbReference type="GeneID" id="41538318"/>
<evidence type="ECO:0000256" key="1">
    <source>
        <dbReference type="ARBA" id="ARBA00004651"/>
    </source>
</evidence>
<protein>
    <submittedName>
        <fullName evidence="8">Membrane protein, ribonuclease BN-like family</fullName>
    </submittedName>
</protein>
<gene>
    <name evidence="8" type="ORF">SAVERM_1216</name>
</gene>
<dbReference type="Proteomes" id="UP000000428">
    <property type="component" value="Chromosome"/>
</dbReference>
<dbReference type="DNASU" id="1212831"/>
<feature type="region of interest" description="Disordered" evidence="6">
    <location>
        <begin position="26"/>
        <end position="46"/>
    </location>
</feature>
<evidence type="ECO:0000256" key="6">
    <source>
        <dbReference type="SAM" id="MobiDB-lite"/>
    </source>
</evidence>
<dbReference type="PANTHER" id="PTHR30213:SF0">
    <property type="entry name" value="UPF0761 MEMBRANE PROTEIN YIHY"/>
    <property type="match status" value="1"/>
</dbReference>
<sequence length="339" mass="35908">MERHTSVPARRLSWLRRLPALATGTGRATGPVLPSGAPAAPHGVTDVPKARVHGSWRVRRAALRRTPVSMWRDDVSDWAAALTYYAILALLPAMLMAVSLIGLVSPRVTDDLIAHVTAWAPAESGNTLHGSLRHLAGERSAALTVAIGGGVSALWSASSYLAVFRRALHAQHGIEDTRPALRTAPRILLTAVTLLALLFVSALLLVLSGSLLEALGRRAGLGGAGAAAWTLLRWPALLALVALLVLVLFRTGPREVRELRHALPGGMLAALLWLTASAGFTAYASGLGAYSKLYGSLAGVIVFLVWLWVSNLALLAGAQFTAELTRAERAAQAPRDRGR</sequence>
<evidence type="ECO:0000313" key="8">
    <source>
        <dbReference type="EMBL" id="BAC68926.1"/>
    </source>
</evidence>
<feature type="transmembrane region" description="Helical" evidence="7">
    <location>
        <begin position="184"/>
        <end position="207"/>
    </location>
</feature>
<feature type="transmembrane region" description="Helical" evidence="7">
    <location>
        <begin position="227"/>
        <end position="249"/>
    </location>
</feature>
<reference evidence="8 9" key="2">
    <citation type="journal article" date="2003" name="Nat. Biotechnol.">
        <title>Complete genome sequence and comparative analysis of the industrial microorganism Streptomyces avermitilis.</title>
        <authorList>
            <person name="Ikeda H."/>
            <person name="Ishikawa J."/>
            <person name="Hanamoto A."/>
            <person name="Shinose M."/>
            <person name="Kikuchi H."/>
            <person name="Shiba T."/>
            <person name="Sakaki Y."/>
            <person name="Hattori M."/>
            <person name="Omura S."/>
        </authorList>
    </citation>
    <scope>NUCLEOTIDE SEQUENCE [LARGE SCALE GENOMIC DNA]</scope>
    <source>
        <strain evidence="9">ATCC 31267 / DSM 46492 / JCM 5070 / NBRC 14893 / NCIMB 12804 / NRRL 8165 / MA-4680</strain>
    </source>
</reference>
<keyword evidence="9" id="KW-1185">Reference proteome</keyword>
<dbReference type="Pfam" id="PF03631">
    <property type="entry name" value="Virul_fac_BrkB"/>
    <property type="match status" value="1"/>
</dbReference>
<feature type="transmembrane region" description="Helical" evidence="7">
    <location>
        <begin position="261"/>
        <end position="284"/>
    </location>
</feature>
<feature type="transmembrane region" description="Helical" evidence="7">
    <location>
        <begin position="141"/>
        <end position="163"/>
    </location>
</feature>
<evidence type="ECO:0000256" key="5">
    <source>
        <dbReference type="ARBA" id="ARBA00023136"/>
    </source>
</evidence>
<feature type="transmembrane region" description="Helical" evidence="7">
    <location>
        <begin position="296"/>
        <end position="316"/>
    </location>
</feature>
<dbReference type="AlphaFoldDB" id="Q82NS5"/>
<evidence type="ECO:0000256" key="7">
    <source>
        <dbReference type="SAM" id="Phobius"/>
    </source>
</evidence>
<dbReference type="GO" id="GO:0005886">
    <property type="term" value="C:plasma membrane"/>
    <property type="evidence" value="ECO:0007669"/>
    <property type="project" value="UniProtKB-SubCell"/>
</dbReference>
<keyword evidence="5 7" id="KW-0472">Membrane</keyword>
<name>Q82NS5_STRAW</name>
<dbReference type="EMBL" id="BA000030">
    <property type="protein sequence ID" value="BAC68926.1"/>
    <property type="molecule type" value="Genomic_DNA"/>
</dbReference>
<proteinExistence type="predicted"/>
<keyword evidence="2" id="KW-1003">Cell membrane</keyword>
<dbReference type="eggNOG" id="COG1295">
    <property type="taxonomic scope" value="Bacteria"/>
</dbReference>
<dbReference type="PANTHER" id="PTHR30213">
    <property type="entry name" value="INNER MEMBRANE PROTEIN YHJD"/>
    <property type="match status" value="1"/>
</dbReference>
<dbReference type="HOGENOM" id="CLU_045539_3_0_11"/>
<dbReference type="RefSeq" id="WP_010982654.1">
    <property type="nucleotide sequence ID" value="NC_003155.5"/>
</dbReference>
<evidence type="ECO:0000313" key="9">
    <source>
        <dbReference type="Proteomes" id="UP000000428"/>
    </source>
</evidence>
<evidence type="ECO:0000256" key="2">
    <source>
        <dbReference type="ARBA" id="ARBA00022475"/>
    </source>
</evidence>
<evidence type="ECO:0000256" key="4">
    <source>
        <dbReference type="ARBA" id="ARBA00022989"/>
    </source>
</evidence>
<dbReference type="NCBIfam" id="TIGR00765">
    <property type="entry name" value="yihY_not_rbn"/>
    <property type="match status" value="1"/>
</dbReference>
<evidence type="ECO:0000256" key="3">
    <source>
        <dbReference type="ARBA" id="ARBA00022692"/>
    </source>
</evidence>
<keyword evidence="4 7" id="KW-1133">Transmembrane helix</keyword>
<dbReference type="KEGG" id="sma:SAVERM_1216"/>
<feature type="transmembrane region" description="Helical" evidence="7">
    <location>
        <begin position="82"/>
        <end position="104"/>
    </location>
</feature>
<dbReference type="PIRSF" id="PIRSF035875">
    <property type="entry name" value="RNase_BN"/>
    <property type="match status" value="1"/>
</dbReference>
<keyword evidence="3 7" id="KW-0812">Transmembrane</keyword>
<reference evidence="8 9" key="1">
    <citation type="journal article" date="2001" name="Proc. Natl. Acad. Sci. U.S.A.">
        <title>Genome sequence of an industrial microorganism Streptomyces avermitilis: deducing the ability of producing secondary metabolites.</title>
        <authorList>
            <person name="Omura S."/>
            <person name="Ikeda H."/>
            <person name="Ishikawa J."/>
            <person name="Hanamoto A."/>
            <person name="Takahashi C."/>
            <person name="Shinose M."/>
            <person name="Takahashi Y."/>
            <person name="Horikawa H."/>
            <person name="Nakazawa H."/>
            <person name="Osonoe T."/>
            <person name="Kikuchi H."/>
            <person name="Shiba T."/>
            <person name="Sakaki Y."/>
            <person name="Hattori M."/>
        </authorList>
    </citation>
    <scope>NUCLEOTIDE SEQUENCE [LARGE SCALE GENOMIC DNA]</scope>
    <source>
        <strain evidence="9">ATCC 31267 / DSM 46492 / JCM 5070 / NBRC 14893 / NCIMB 12804 / NRRL 8165 / MA-4680</strain>
    </source>
</reference>